<dbReference type="AlphaFoldDB" id="A0AAN6EPC9"/>
<dbReference type="Pfam" id="PF22874">
    <property type="entry name" value="SBE2_M"/>
    <property type="match status" value="1"/>
</dbReference>
<feature type="region of interest" description="Disordered" evidence="1">
    <location>
        <begin position="278"/>
        <end position="495"/>
    </location>
</feature>
<dbReference type="EMBL" id="JAJGCB010000025">
    <property type="protein sequence ID" value="KAJ8987385.1"/>
    <property type="molecule type" value="Genomic_DNA"/>
</dbReference>
<dbReference type="PANTHER" id="PTHR47219">
    <property type="entry name" value="RAB GTPASE-ACTIVATING PROTEIN 1-LIKE"/>
    <property type="match status" value="1"/>
</dbReference>
<protein>
    <recommendedName>
        <fullName evidence="2">Rab-GAP TBC domain-containing protein</fullName>
    </recommendedName>
</protein>
<dbReference type="Gene3D" id="1.10.8.270">
    <property type="entry name" value="putative rabgap domain of human tbc1 domain family member 14 like domains"/>
    <property type="match status" value="1"/>
</dbReference>
<dbReference type="InterPro" id="IPR035969">
    <property type="entry name" value="Rab-GAP_TBC_sf"/>
</dbReference>
<evidence type="ECO:0000313" key="3">
    <source>
        <dbReference type="EMBL" id="KAJ8987385.1"/>
    </source>
</evidence>
<dbReference type="Pfam" id="PF00566">
    <property type="entry name" value="RabGAP-TBC"/>
    <property type="match status" value="1"/>
</dbReference>
<dbReference type="PANTHER" id="PTHR47219:SF9">
    <property type="entry name" value="GTPASE ACTIVATING PROTEIN AND CENTROSOME-ASSOCIATED, ISOFORM B"/>
    <property type="match status" value="1"/>
</dbReference>
<feature type="region of interest" description="Disordered" evidence="1">
    <location>
        <begin position="200"/>
        <end position="238"/>
    </location>
</feature>
<dbReference type="Gene3D" id="1.10.472.80">
    <property type="entry name" value="Ypt/Rab-GAP domain of gyp1p, domain 3"/>
    <property type="match status" value="1"/>
</dbReference>
<dbReference type="FunFam" id="1.10.8.270:FF:000034">
    <property type="entry name" value="TBC (Tre-2/Bub2/Cdc16) domain family"/>
    <property type="match status" value="1"/>
</dbReference>
<gene>
    <name evidence="3" type="ORF">HRR80_008538</name>
</gene>
<organism evidence="3 4">
    <name type="scientific">Exophiala dermatitidis</name>
    <name type="common">Black yeast-like fungus</name>
    <name type="synonym">Wangiella dermatitidis</name>
    <dbReference type="NCBI Taxonomy" id="5970"/>
    <lineage>
        <taxon>Eukaryota</taxon>
        <taxon>Fungi</taxon>
        <taxon>Dikarya</taxon>
        <taxon>Ascomycota</taxon>
        <taxon>Pezizomycotina</taxon>
        <taxon>Eurotiomycetes</taxon>
        <taxon>Chaetothyriomycetidae</taxon>
        <taxon>Chaetothyriales</taxon>
        <taxon>Herpotrichiellaceae</taxon>
        <taxon>Exophiala</taxon>
    </lineage>
</organism>
<reference evidence="3" key="1">
    <citation type="submission" date="2023-01" db="EMBL/GenBank/DDBJ databases">
        <title>Exophiala dermititidis isolated from Cystic Fibrosis Patient.</title>
        <authorList>
            <person name="Kurbessoian T."/>
            <person name="Crocker A."/>
            <person name="Murante D."/>
            <person name="Hogan D.A."/>
            <person name="Stajich J.E."/>
        </authorList>
    </citation>
    <scope>NUCLEOTIDE SEQUENCE</scope>
    <source>
        <strain evidence="3">Ex8</strain>
    </source>
</reference>
<proteinExistence type="predicted"/>
<dbReference type="Proteomes" id="UP001161757">
    <property type="component" value="Unassembled WGS sequence"/>
</dbReference>
<feature type="compositionally biased region" description="Low complexity" evidence="1">
    <location>
        <begin position="218"/>
        <end position="228"/>
    </location>
</feature>
<feature type="compositionally biased region" description="Low complexity" evidence="1">
    <location>
        <begin position="468"/>
        <end position="488"/>
    </location>
</feature>
<dbReference type="PROSITE" id="PS50086">
    <property type="entry name" value="TBC_RABGAP"/>
    <property type="match status" value="1"/>
</dbReference>
<evidence type="ECO:0000259" key="2">
    <source>
        <dbReference type="PROSITE" id="PS50086"/>
    </source>
</evidence>
<feature type="compositionally biased region" description="Polar residues" evidence="1">
    <location>
        <begin position="331"/>
        <end position="340"/>
    </location>
</feature>
<dbReference type="InterPro" id="IPR000195">
    <property type="entry name" value="Rab-GAP-TBC_dom"/>
</dbReference>
<feature type="compositionally biased region" description="Polar residues" evidence="1">
    <location>
        <begin position="452"/>
        <end position="461"/>
    </location>
</feature>
<dbReference type="GO" id="GO:0031267">
    <property type="term" value="F:small GTPase binding"/>
    <property type="evidence" value="ECO:0007669"/>
    <property type="project" value="TreeGrafter"/>
</dbReference>
<dbReference type="GO" id="GO:0005096">
    <property type="term" value="F:GTPase activator activity"/>
    <property type="evidence" value="ECO:0007669"/>
    <property type="project" value="TreeGrafter"/>
</dbReference>
<dbReference type="SUPFAM" id="SSF47923">
    <property type="entry name" value="Ypt/Rab-GAP domain of gyp1p"/>
    <property type="match status" value="2"/>
</dbReference>
<feature type="region of interest" description="Disordered" evidence="1">
    <location>
        <begin position="24"/>
        <end position="46"/>
    </location>
</feature>
<dbReference type="InterPro" id="IPR050302">
    <property type="entry name" value="Rab_GAP_TBC_domain"/>
</dbReference>
<sequence>MSSCHWQMENPLIQPALSLLRYTASGSQSSQSSQTGARPPSSCKPSAPFSFVSPPIVPALPPGGGPLAPFEAVLLQAGYYHWHAASTFGSTKDPDDLNHEHSLRVWRIPTLVSLQQPRRVVNLARTDVRARSTNNNSPSSEIGIPPVTCAQLEVNNSFPHRQHDVDATHELLLIPAQGLHLGDRSLTSLFNVHTPNMTTTIVSAPGTPPDLAGDRSSKASSYSSTFSSPDGLDSDTTNFEEIGLEDDKEPTPRICTHTHQISMQSLGSQQDLIQSKEPELRGPKPSLPQLKTQPKTLGWRNDPARSPIDLPSLGMKKRGFTSQESLYPLNSARTRSSSPANRRVVTSIPNASLSAGGLRPGSHASSSLGLPARRASWQPHRKTVKELEAEYHDSDDDLPDDASLWNVPVSPFPSGTRSHRSSFRGSPDRDQVAHSPRPIPLAHAKTAPDTPPRTTLHSQTLPKHRGVAARARSLNPSRSNPSSPRGLGHMPPGRTKSWNFAMADLSEEARIISEALAYHAESMAQEAYGSPQGGSSRESLETPVEHVSRKKSPIQLPPIQKSTLDFMPISKEKEAVLSRTRPPWLPPKDPKEERRHLKEYQRMMAASLGAEKKQRTKVQAQQCAKDDTRESLKRIWHYYVAESTDVATIDQRVNSLCWRGITPSLRGQVWQKALGNPLALTRQSYEKALERAKEIKARPRDQLDQDDKSMERWFVDIERDAETAFPELHLFQRDGPLWRDLIDLCEAYACYRSDVGYIYGIQLIAALLLLQSPTPADAFLLLATLLNRPLPVAFQTNDTVATGRTYNSAISTLKIKFPRLHEYLFDSMDQGGLGFTAEEVFEPMLRTVFSNGLDVDRLCRVWDVWVFEGDRTLVRAAVAILGCLQSQIFDVRGNHDLKKRNVQEMLGWGPFNRLPQSGHWNLQALGSEDKFMDEVQLAGMLDYTGR</sequence>
<feature type="compositionally biased region" description="Low complexity" evidence="1">
    <location>
        <begin position="24"/>
        <end position="37"/>
    </location>
</feature>
<dbReference type="Gene3D" id="1.10.10.750">
    <property type="entry name" value="Ypt/Rab-GAP domain of gyp1p, domain 1"/>
    <property type="match status" value="1"/>
</dbReference>
<name>A0AAN6EPC9_EXODE</name>
<dbReference type="InterPro" id="IPR053949">
    <property type="entry name" value="SBE2/SBE22_M"/>
</dbReference>
<evidence type="ECO:0000313" key="4">
    <source>
        <dbReference type="Proteomes" id="UP001161757"/>
    </source>
</evidence>
<evidence type="ECO:0000256" key="1">
    <source>
        <dbReference type="SAM" id="MobiDB-lite"/>
    </source>
</evidence>
<comment type="caution">
    <text evidence="3">The sequence shown here is derived from an EMBL/GenBank/DDBJ whole genome shotgun (WGS) entry which is preliminary data.</text>
</comment>
<dbReference type="SMART" id="SM00164">
    <property type="entry name" value="TBC"/>
    <property type="match status" value="1"/>
</dbReference>
<accession>A0AAN6EPC9</accession>
<feature type="domain" description="Rab-GAP TBC" evidence="2">
    <location>
        <begin position="660"/>
        <end position="869"/>
    </location>
</feature>